<gene>
    <name evidence="1" type="ORF">OCBIM_22003640mg</name>
</gene>
<name>A0A0L8FZL5_OCTBM</name>
<proteinExistence type="predicted"/>
<reference evidence="1" key="1">
    <citation type="submission" date="2015-07" db="EMBL/GenBank/DDBJ databases">
        <title>MeaNS - Measles Nucleotide Surveillance Program.</title>
        <authorList>
            <person name="Tran T."/>
            <person name="Druce J."/>
        </authorList>
    </citation>
    <scope>NUCLEOTIDE SEQUENCE</scope>
    <source>
        <strain evidence="1">UCB-OBI-ISO-001</strain>
        <tissue evidence="1">Gonad</tissue>
    </source>
</reference>
<protein>
    <submittedName>
        <fullName evidence="1">Uncharacterized protein</fullName>
    </submittedName>
</protein>
<organism evidence="1">
    <name type="scientific">Octopus bimaculoides</name>
    <name type="common">California two-spotted octopus</name>
    <dbReference type="NCBI Taxonomy" id="37653"/>
    <lineage>
        <taxon>Eukaryota</taxon>
        <taxon>Metazoa</taxon>
        <taxon>Spiralia</taxon>
        <taxon>Lophotrochozoa</taxon>
        <taxon>Mollusca</taxon>
        <taxon>Cephalopoda</taxon>
        <taxon>Coleoidea</taxon>
        <taxon>Octopodiformes</taxon>
        <taxon>Octopoda</taxon>
        <taxon>Incirrata</taxon>
        <taxon>Octopodidae</taxon>
        <taxon>Octopus</taxon>
    </lineage>
</organism>
<sequence>MNLFEADFFRRHLASIKDICAISRLKKYRNKNKKRIKKKKIILLTSFHKLQQQYQQ</sequence>
<evidence type="ECO:0000313" key="1">
    <source>
        <dbReference type="EMBL" id="KOF70034.1"/>
    </source>
</evidence>
<dbReference type="AlphaFoldDB" id="A0A0L8FZL5"/>
<dbReference type="EMBL" id="KQ425061">
    <property type="protein sequence ID" value="KOF70034.1"/>
    <property type="molecule type" value="Genomic_DNA"/>
</dbReference>
<accession>A0A0L8FZL5</accession>